<accession>A0A6J5NMU6</accession>
<organism evidence="1">
    <name type="scientific">uncultured Caudovirales phage</name>
    <dbReference type="NCBI Taxonomy" id="2100421"/>
    <lineage>
        <taxon>Viruses</taxon>
        <taxon>Duplodnaviria</taxon>
        <taxon>Heunggongvirae</taxon>
        <taxon>Uroviricota</taxon>
        <taxon>Caudoviricetes</taxon>
        <taxon>Peduoviridae</taxon>
        <taxon>Maltschvirus</taxon>
        <taxon>Maltschvirus maltsch</taxon>
    </lineage>
</organism>
<dbReference type="EMBL" id="LR796697">
    <property type="protein sequence ID" value="CAB4160207.1"/>
    <property type="molecule type" value="Genomic_DNA"/>
</dbReference>
<proteinExistence type="predicted"/>
<reference evidence="1" key="1">
    <citation type="submission" date="2020-04" db="EMBL/GenBank/DDBJ databases">
        <authorList>
            <person name="Chiriac C."/>
            <person name="Salcher M."/>
            <person name="Ghai R."/>
            <person name="Kavagutti S V."/>
        </authorList>
    </citation>
    <scope>NUCLEOTIDE SEQUENCE</scope>
</reference>
<gene>
    <name evidence="1" type="ORF">UFOVP723_101</name>
</gene>
<protein>
    <submittedName>
        <fullName evidence="1">Uncharacterized protein</fullName>
    </submittedName>
</protein>
<evidence type="ECO:0000313" key="1">
    <source>
        <dbReference type="EMBL" id="CAB4160207.1"/>
    </source>
</evidence>
<sequence length="86" mass="10104">MMTPQDKARDLMERIYWGLPNNGSFTGINNVKSRWEEARYCAKVAVVEMIDEVAGMQKVFPDPELFETYMEFWQETLEAIKSFKSE</sequence>
<name>A0A6J5NMU6_9CAUD</name>